<accession>A0ABN0GMD0</accession>
<gene>
    <name evidence="1" type="ORF">MCU_00887</name>
</gene>
<organism evidence="1 2">
    <name type="scientific">Bartonella elizabethae Re6043vi</name>
    <dbReference type="NCBI Taxonomy" id="1094554"/>
    <lineage>
        <taxon>Bacteria</taxon>
        <taxon>Pseudomonadati</taxon>
        <taxon>Pseudomonadota</taxon>
        <taxon>Alphaproteobacteria</taxon>
        <taxon>Hyphomicrobiales</taxon>
        <taxon>Bartonellaceae</taxon>
        <taxon>Bartonella</taxon>
    </lineage>
</organism>
<proteinExistence type="predicted"/>
<dbReference type="InterPro" id="IPR007236">
    <property type="entry name" value="SlyX"/>
</dbReference>
<comment type="caution">
    <text evidence="1">The sequence shown here is derived from an EMBL/GenBank/DDBJ whole genome shotgun (WGS) entry which is preliminary data.</text>
</comment>
<evidence type="ECO:0000313" key="2">
    <source>
        <dbReference type="Proteomes" id="UP000008942"/>
    </source>
</evidence>
<reference evidence="1 2" key="1">
    <citation type="submission" date="2012-03" db="EMBL/GenBank/DDBJ databases">
        <title>The Genome Sequence of Bartonella elizabethae Re6043vi.</title>
        <authorList>
            <consortium name="The Broad Institute Genome Sequencing Platform"/>
            <consortium name="The Broad Institute Genome Sequencing Center for Infectious Disease"/>
            <person name="Feldgarden M."/>
            <person name="Kirby J."/>
            <person name="Kosoy M."/>
            <person name="Birtles R."/>
            <person name="Probert W.S."/>
            <person name="Chiaraviglio L."/>
            <person name="Young S.K."/>
            <person name="Zeng Q."/>
            <person name="Gargeya S."/>
            <person name="Fitzgerald M."/>
            <person name="Haas B."/>
            <person name="Abouelleil A."/>
            <person name="Alvarado L."/>
            <person name="Arachchi H.M."/>
            <person name="Berlin A."/>
            <person name="Chapman S.B."/>
            <person name="Gearin G."/>
            <person name="Goldberg J."/>
            <person name="Griggs A."/>
            <person name="Gujja S."/>
            <person name="Hansen M."/>
            <person name="Heiman D."/>
            <person name="Howarth C."/>
            <person name="Larimer J."/>
            <person name="Lui A."/>
            <person name="MacDonald P.J.P."/>
            <person name="McCowen C."/>
            <person name="Montmayeur A."/>
            <person name="Murphy C."/>
            <person name="Neiman D."/>
            <person name="Pearson M."/>
            <person name="Priest M."/>
            <person name="Roberts A."/>
            <person name="Saif S."/>
            <person name="Shea T."/>
            <person name="Sisk P."/>
            <person name="Stolte C."/>
            <person name="Sykes S."/>
            <person name="Wortman J."/>
            <person name="Nusbaum C."/>
            <person name="Birren B."/>
        </authorList>
    </citation>
    <scope>NUCLEOTIDE SEQUENCE [LARGE SCALE GENOMIC DNA]</scope>
    <source>
        <strain evidence="1 2">Re6043vi</strain>
    </source>
</reference>
<keyword evidence="2" id="KW-1185">Reference proteome</keyword>
<dbReference type="EMBL" id="AILW01000003">
    <property type="protein sequence ID" value="EJF84219.1"/>
    <property type="molecule type" value="Genomic_DNA"/>
</dbReference>
<dbReference type="RefSeq" id="WP_005774075.1">
    <property type="nucleotide sequence ID" value="NZ_JH725139.1"/>
</dbReference>
<dbReference type="Gene3D" id="1.20.5.300">
    <property type="match status" value="1"/>
</dbReference>
<name>A0ABN0GMD0_BAREL</name>
<dbReference type="Proteomes" id="UP000008942">
    <property type="component" value="Unassembled WGS sequence"/>
</dbReference>
<sequence>MSDENRLVELEMKFAYQEKFIEELCCVVTDQWKSLEKISKKLMF</sequence>
<protein>
    <submittedName>
        <fullName evidence="1">Uncharacterized protein</fullName>
    </submittedName>
</protein>
<dbReference type="Pfam" id="PF04102">
    <property type="entry name" value="SlyX"/>
    <property type="match status" value="1"/>
</dbReference>
<evidence type="ECO:0000313" key="1">
    <source>
        <dbReference type="EMBL" id="EJF84219.1"/>
    </source>
</evidence>